<proteinExistence type="inferred from homology"/>
<dbReference type="Gene3D" id="3.40.50.300">
    <property type="entry name" value="P-loop containing nucleotide triphosphate hydrolases"/>
    <property type="match status" value="2"/>
</dbReference>
<sequence length="506" mass="54701">MSELALVCKDVKKTFGSIKALRSASFTLEKGQVVGLVGENGAGKSTLLKILAGVYQADSAESIKLLGKDYSPHNAIDALKRGIVTIHQDINLVEGMTVAENIFLNNEPTSRLGILTAGSLNAKAQELLDHYGIEVDASQQVSRLPNDLKKMVQIIKAMTWKPTILLMDEPTSSLTATEVDVVLKLITELSRRGVAIVFVSHYLSEVFRICDTITILRDGQTIANLQKESTSISEVVQHMLGRKLVEVDARSKRGAVASTEVLLSVRGLSVPGMLHDVSFDLHRGEILGFTGLTGSGLTELAKTLFGVEGYQPSKGTIAIRGNVKSHWNPGKAIKEGVALLTGDRLREGILPDFTIAENVGLPIIGKLRNALGLLSRSKIDAMGTRCVRELNVKAPSAHVPIRTLSGGNQQKVLIAKWLETRPKIFILDDPTVGIDVGSKDEIRKIIERIASEGVGVIIISTEMPDIEKLCDRAIVMFRGSIVGEFAGAQLEHNRILETSVSGRKAA</sequence>
<accession>A0A4Y9NLZ4</accession>
<evidence type="ECO:0000256" key="5">
    <source>
        <dbReference type="ARBA" id="ARBA00022737"/>
    </source>
</evidence>
<dbReference type="OrthoDB" id="9805029at2"/>
<dbReference type="PANTHER" id="PTHR43790:SF3">
    <property type="entry name" value="D-ALLOSE IMPORT ATP-BINDING PROTEIN ALSA-RELATED"/>
    <property type="match status" value="1"/>
</dbReference>
<accession>A0A4Y9KVP8</accession>
<dbReference type="SMART" id="SM00382">
    <property type="entry name" value="AAA"/>
    <property type="match status" value="2"/>
</dbReference>
<dbReference type="EMBL" id="SPQU01000032">
    <property type="protein sequence ID" value="TFV30460.1"/>
    <property type="molecule type" value="Genomic_DNA"/>
</dbReference>
<dbReference type="CDD" id="cd03215">
    <property type="entry name" value="ABC_Carb_Monos_II"/>
    <property type="match status" value="1"/>
</dbReference>
<organism evidence="13 14">
    <name type="scientific">Bradyrhizobium frederickii</name>
    <dbReference type="NCBI Taxonomy" id="2560054"/>
    <lineage>
        <taxon>Bacteria</taxon>
        <taxon>Pseudomonadati</taxon>
        <taxon>Pseudomonadota</taxon>
        <taxon>Alphaproteobacteria</taxon>
        <taxon>Hyphomicrobiales</taxon>
        <taxon>Nitrobacteraceae</taxon>
        <taxon>Bradyrhizobium</taxon>
    </lineage>
</organism>
<dbReference type="Pfam" id="PF00005">
    <property type="entry name" value="ABC_tran"/>
    <property type="match status" value="2"/>
</dbReference>
<feature type="domain" description="ABC transporter" evidence="11">
    <location>
        <begin position="6"/>
        <end position="243"/>
    </location>
</feature>
<protein>
    <submittedName>
        <fullName evidence="13">Sugar ABC transporter ATP-binding protein</fullName>
    </submittedName>
</protein>
<evidence type="ECO:0000256" key="8">
    <source>
        <dbReference type="ARBA" id="ARBA00022967"/>
    </source>
</evidence>
<evidence type="ECO:0000313" key="13">
    <source>
        <dbReference type="EMBL" id="TFV68909.1"/>
    </source>
</evidence>
<evidence type="ECO:0000256" key="10">
    <source>
        <dbReference type="ARBA" id="ARBA00024722"/>
    </source>
</evidence>
<dbReference type="InterPro" id="IPR017871">
    <property type="entry name" value="ABC_transporter-like_CS"/>
</dbReference>
<evidence type="ECO:0000256" key="2">
    <source>
        <dbReference type="ARBA" id="ARBA00022448"/>
    </source>
</evidence>
<dbReference type="PANTHER" id="PTHR43790">
    <property type="entry name" value="CARBOHYDRATE TRANSPORT ATP-BINDING PROTEIN MG119-RELATED"/>
    <property type="match status" value="1"/>
</dbReference>
<evidence type="ECO:0000256" key="7">
    <source>
        <dbReference type="ARBA" id="ARBA00022840"/>
    </source>
</evidence>
<evidence type="ECO:0000313" key="12">
    <source>
        <dbReference type="EMBL" id="TFV30460.1"/>
    </source>
</evidence>
<dbReference type="PROSITE" id="PS50893">
    <property type="entry name" value="ABC_TRANSPORTER_2"/>
    <property type="match status" value="2"/>
</dbReference>
<evidence type="ECO:0000256" key="4">
    <source>
        <dbReference type="ARBA" id="ARBA00022597"/>
    </source>
</evidence>
<keyword evidence="9" id="KW-0472">Membrane</keyword>
<dbReference type="Proteomes" id="UP000297700">
    <property type="component" value="Unassembled WGS sequence"/>
</dbReference>
<dbReference type="AlphaFoldDB" id="A0A4Y9NLZ4"/>
<keyword evidence="6" id="KW-0547">Nucleotide-binding</keyword>
<comment type="function">
    <text evidence="10">Involved in beta-(1--&gt;2)glucan export. Transmembrane domains (TMD) form a pore in the inner membrane and the ATP-binding domain (NBD) is responsible for energy generation.</text>
</comment>
<dbReference type="PROSITE" id="PS00211">
    <property type="entry name" value="ABC_TRANSPORTER_1"/>
    <property type="match status" value="1"/>
</dbReference>
<keyword evidence="8" id="KW-1278">Translocase</keyword>
<dbReference type="EMBL" id="SPQS01000033">
    <property type="protein sequence ID" value="TFV68909.1"/>
    <property type="molecule type" value="Genomic_DNA"/>
</dbReference>
<evidence type="ECO:0000313" key="15">
    <source>
        <dbReference type="Proteomes" id="UP000298225"/>
    </source>
</evidence>
<dbReference type="SUPFAM" id="SSF52540">
    <property type="entry name" value="P-loop containing nucleoside triphosphate hydrolases"/>
    <property type="match status" value="2"/>
</dbReference>
<dbReference type="InterPro" id="IPR027417">
    <property type="entry name" value="P-loop_NTPase"/>
</dbReference>
<dbReference type="RefSeq" id="WP_126261738.1">
    <property type="nucleotide sequence ID" value="NZ_SPQS01000033.1"/>
</dbReference>
<keyword evidence="7 13" id="KW-0067">ATP-binding</keyword>
<evidence type="ECO:0000259" key="11">
    <source>
        <dbReference type="PROSITE" id="PS50893"/>
    </source>
</evidence>
<comment type="caution">
    <text evidence="13">The sequence shown here is derived from an EMBL/GenBank/DDBJ whole genome shotgun (WGS) entry which is preliminary data.</text>
</comment>
<evidence type="ECO:0000256" key="3">
    <source>
        <dbReference type="ARBA" id="ARBA00022475"/>
    </source>
</evidence>
<keyword evidence="5" id="KW-0677">Repeat</keyword>
<keyword evidence="4" id="KW-0762">Sugar transport</keyword>
<evidence type="ECO:0000256" key="6">
    <source>
        <dbReference type="ARBA" id="ARBA00022741"/>
    </source>
</evidence>
<dbReference type="InterPro" id="IPR003593">
    <property type="entry name" value="AAA+_ATPase"/>
</dbReference>
<dbReference type="CDD" id="cd03216">
    <property type="entry name" value="ABC_Carb_Monos_I"/>
    <property type="match status" value="1"/>
</dbReference>
<keyword evidence="2" id="KW-0813">Transport</keyword>
<dbReference type="GO" id="GO:0016887">
    <property type="term" value="F:ATP hydrolysis activity"/>
    <property type="evidence" value="ECO:0007669"/>
    <property type="project" value="InterPro"/>
</dbReference>
<keyword evidence="15" id="KW-1185">Reference proteome</keyword>
<gene>
    <name evidence="13" type="ORF">E4K64_34990</name>
    <name evidence="12" type="ORF">E4K66_34930</name>
</gene>
<keyword evidence="3" id="KW-1003">Cell membrane</keyword>
<name>A0A4Y9NLZ4_9BRAD</name>
<comment type="similarity">
    <text evidence="1">Belongs to the ABC transporter superfamily.</text>
</comment>
<dbReference type="GO" id="GO:0005524">
    <property type="term" value="F:ATP binding"/>
    <property type="evidence" value="ECO:0007669"/>
    <property type="project" value="UniProtKB-KW"/>
</dbReference>
<reference evidence="13 14" key="2">
    <citation type="submission" date="2019-03" db="EMBL/GenBank/DDBJ databases">
        <title>Bradyrhizobium strains diversity.</title>
        <authorList>
            <person name="Urquiaga M.C.O."/>
            <person name="Hungria M."/>
            <person name="Delamuta J.R.M."/>
            <person name="Klepa M.S."/>
        </authorList>
    </citation>
    <scope>NUCLEOTIDE SEQUENCE [LARGE SCALE GENOMIC DNA]</scope>
    <source>
        <strain evidence="13 14">CNPSo 3426</strain>
    </source>
</reference>
<dbReference type="InterPro" id="IPR050107">
    <property type="entry name" value="ABC_carbohydrate_import_ATPase"/>
</dbReference>
<feature type="domain" description="ABC transporter" evidence="11">
    <location>
        <begin position="256"/>
        <end position="503"/>
    </location>
</feature>
<evidence type="ECO:0000313" key="14">
    <source>
        <dbReference type="Proteomes" id="UP000297700"/>
    </source>
</evidence>
<dbReference type="Proteomes" id="UP000298225">
    <property type="component" value="Unassembled WGS sequence"/>
</dbReference>
<evidence type="ECO:0000256" key="1">
    <source>
        <dbReference type="ARBA" id="ARBA00005417"/>
    </source>
</evidence>
<evidence type="ECO:0000256" key="9">
    <source>
        <dbReference type="ARBA" id="ARBA00023136"/>
    </source>
</evidence>
<reference evidence="12 15" key="1">
    <citation type="submission" date="2019-03" db="EMBL/GenBank/DDBJ databases">
        <title>Bradyrhizobium strains diversity isolated from Chamaecrista fasciculata.</title>
        <authorList>
            <person name="Urquiaga M.C.O."/>
            <person name="Hungria M."/>
            <person name="Delamuta J.R.M."/>
        </authorList>
    </citation>
    <scope>NUCLEOTIDE SEQUENCE [LARGE SCALE GENOMIC DNA]</scope>
    <source>
        <strain evidence="12 15">CNPSo 3424</strain>
    </source>
</reference>
<dbReference type="InterPro" id="IPR003439">
    <property type="entry name" value="ABC_transporter-like_ATP-bd"/>
</dbReference>